<protein>
    <submittedName>
        <fullName evidence="2">Uncharacterized protein</fullName>
    </submittedName>
</protein>
<sequence length="439" mass="45956">MLAVAGLTAVGCKATPPEITAVALSPNNMCEPEGIPFYLPKALLVVSKNFRSIEESKVGLTSSAPIPGHFDDQSKYGDINSRTAFSRVTSGSSYPTVEGDTTTITTGNHATAGAPVLHSRGAPVSPGQAPSDGLTPDTFFTYHIMFVPDLSQKYGLKIRGGAGEFRAAMQMVNGWQFTGLGPFYMKDSSSAQNGMAGGIASNLALGGAADVVNSVTDLAGELGKSRDGVGPNDGRTVTVEQAVEVFGGLAGCQPVRLDGFAEIHIFEQRLDDVTGQSTWAPVIDLQFYRDMLGLKVERVVCAPAVTSDTARGGTPEPKDNPQTRNDVVPVEPAPAPVEVNATAINVMPPPAPPKRHRLFGDIDLGHWHPFHDRPSVIESVRIFPPSAADRLTDAALLAPASPALPLLAPASPAVPYMSGSPSSPDGLEGNINLGVDIND</sequence>
<evidence type="ECO:0000256" key="1">
    <source>
        <dbReference type="SAM" id="MobiDB-lite"/>
    </source>
</evidence>
<evidence type="ECO:0000313" key="3">
    <source>
        <dbReference type="Proteomes" id="UP000318741"/>
    </source>
</evidence>
<feature type="region of interest" description="Disordered" evidence="1">
    <location>
        <begin position="89"/>
        <end position="132"/>
    </location>
</feature>
<keyword evidence="3" id="KW-1185">Reference proteome</keyword>
<name>A0A517PBM1_9PLAN</name>
<dbReference type="EMBL" id="CP036265">
    <property type="protein sequence ID" value="QDT16756.1"/>
    <property type="molecule type" value="Genomic_DNA"/>
</dbReference>
<proteinExistence type="predicted"/>
<organism evidence="2 3">
    <name type="scientific">Alienimonas californiensis</name>
    <dbReference type="NCBI Taxonomy" id="2527989"/>
    <lineage>
        <taxon>Bacteria</taxon>
        <taxon>Pseudomonadati</taxon>
        <taxon>Planctomycetota</taxon>
        <taxon>Planctomycetia</taxon>
        <taxon>Planctomycetales</taxon>
        <taxon>Planctomycetaceae</taxon>
        <taxon>Alienimonas</taxon>
    </lineage>
</organism>
<accession>A0A517PBM1</accession>
<feature type="compositionally biased region" description="Low complexity" evidence="1">
    <location>
        <begin position="96"/>
        <end position="114"/>
    </location>
</feature>
<evidence type="ECO:0000313" key="2">
    <source>
        <dbReference type="EMBL" id="QDT16756.1"/>
    </source>
</evidence>
<feature type="region of interest" description="Disordered" evidence="1">
    <location>
        <begin position="417"/>
        <end position="439"/>
    </location>
</feature>
<gene>
    <name evidence="2" type="ORF">CA12_28630</name>
</gene>
<reference evidence="2 3" key="1">
    <citation type="submission" date="2019-02" db="EMBL/GenBank/DDBJ databases">
        <title>Deep-cultivation of Planctomycetes and their phenomic and genomic characterization uncovers novel biology.</title>
        <authorList>
            <person name="Wiegand S."/>
            <person name="Jogler M."/>
            <person name="Boedeker C."/>
            <person name="Pinto D."/>
            <person name="Vollmers J."/>
            <person name="Rivas-Marin E."/>
            <person name="Kohn T."/>
            <person name="Peeters S.H."/>
            <person name="Heuer A."/>
            <person name="Rast P."/>
            <person name="Oberbeckmann S."/>
            <person name="Bunk B."/>
            <person name="Jeske O."/>
            <person name="Meyerdierks A."/>
            <person name="Storesund J.E."/>
            <person name="Kallscheuer N."/>
            <person name="Luecker S."/>
            <person name="Lage O.M."/>
            <person name="Pohl T."/>
            <person name="Merkel B.J."/>
            <person name="Hornburger P."/>
            <person name="Mueller R.-W."/>
            <person name="Bruemmer F."/>
            <person name="Labrenz M."/>
            <person name="Spormann A.M."/>
            <person name="Op den Camp H."/>
            <person name="Overmann J."/>
            <person name="Amann R."/>
            <person name="Jetten M.S.M."/>
            <person name="Mascher T."/>
            <person name="Medema M.H."/>
            <person name="Devos D.P."/>
            <person name="Kaster A.-K."/>
            <person name="Ovreas L."/>
            <person name="Rohde M."/>
            <person name="Galperin M.Y."/>
            <person name="Jogler C."/>
        </authorList>
    </citation>
    <scope>NUCLEOTIDE SEQUENCE [LARGE SCALE GENOMIC DNA]</scope>
    <source>
        <strain evidence="2 3">CA12</strain>
    </source>
</reference>
<dbReference type="Proteomes" id="UP000318741">
    <property type="component" value="Chromosome"/>
</dbReference>
<dbReference type="KEGG" id="acaf:CA12_28630"/>
<feature type="region of interest" description="Disordered" evidence="1">
    <location>
        <begin position="307"/>
        <end position="329"/>
    </location>
</feature>
<dbReference type="AlphaFoldDB" id="A0A517PBM1"/>